<accession>A0A0M8MT27</accession>
<keyword evidence="3" id="KW-1185">Reference proteome</keyword>
<dbReference type="GO" id="GO:0045046">
    <property type="term" value="P:protein import into peroxisome membrane"/>
    <property type="evidence" value="ECO:0007669"/>
    <property type="project" value="TreeGrafter"/>
</dbReference>
<proteinExistence type="predicted"/>
<dbReference type="InterPro" id="IPR038322">
    <property type="entry name" value="Pex19_C_sf"/>
</dbReference>
<feature type="region of interest" description="Disordered" evidence="1">
    <location>
        <begin position="1"/>
        <end position="69"/>
    </location>
</feature>
<name>A0A0M8MT27_9BASI</name>
<dbReference type="RefSeq" id="XP_017990693.1">
    <property type="nucleotide sequence ID" value="XM_018136182.1"/>
</dbReference>
<dbReference type="GO" id="GO:0033328">
    <property type="term" value="F:peroxisome membrane targeting sequence binding"/>
    <property type="evidence" value="ECO:0007669"/>
    <property type="project" value="TreeGrafter"/>
</dbReference>
<dbReference type="VEuPathDB" id="FungiDB:Malapachy_1680"/>
<dbReference type="PANTHER" id="PTHR12774:SF2">
    <property type="entry name" value="PEROXISOMAL BIOGENESIS FACTOR 19"/>
    <property type="match status" value="1"/>
</dbReference>
<sequence length="335" mass="35335">MSVPKPTADDVDDLDDVLDDFQQAAPSATDSAAASATDAAATSSTSSSAPAAATESAEAAADEDPLSDEFVEELTKNMESFMAQLGKHMAAAQDPAVPPSEAQGRGDKEDAASAPIAEDELMKQFEKMLSGNLESMDKDMPAPTVPDGGEKSFQDAVKATMEKLKQSNESATKNAKGAGSSNPLASLGLDGDSDLAQVLEALSSAGGDGEMPELNKMLAQMMEDLMNKEILYEPLKDLHGRFPAYLASPEAEKLDAETRKQYGEQQATMGEILAVFESPTYSDSDAEARKKITDLVTHLQDLGTPPQELLGDMPSELAGLNNMLGDMGDENCTVM</sequence>
<feature type="compositionally biased region" description="Acidic residues" evidence="1">
    <location>
        <begin position="60"/>
        <end position="69"/>
    </location>
</feature>
<gene>
    <name evidence="2" type="ORF">Malapachy_1680</name>
</gene>
<feature type="compositionally biased region" description="Acidic residues" evidence="1">
    <location>
        <begin position="9"/>
        <end position="19"/>
    </location>
</feature>
<dbReference type="PANTHER" id="PTHR12774">
    <property type="entry name" value="PEROXISOMAL BIOGENESIS FACTOR 19"/>
    <property type="match status" value="1"/>
</dbReference>
<dbReference type="Gene3D" id="1.20.120.900">
    <property type="entry name" value="Pex19, mPTS binding domain"/>
    <property type="match status" value="1"/>
</dbReference>
<dbReference type="STRING" id="77020.A0A0M8MT27"/>
<dbReference type="AlphaFoldDB" id="A0A0M8MT27"/>
<evidence type="ECO:0000313" key="2">
    <source>
        <dbReference type="EMBL" id="KOS13061.1"/>
    </source>
</evidence>
<feature type="region of interest" description="Disordered" evidence="1">
    <location>
        <begin position="164"/>
        <end position="188"/>
    </location>
</feature>
<feature type="region of interest" description="Disordered" evidence="1">
    <location>
        <begin position="85"/>
        <end position="117"/>
    </location>
</feature>
<reference evidence="2 3" key="1">
    <citation type="submission" date="2015-07" db="EMBL/GenBank/DDBJ databases">
        <title>Draft Genome Sequence of Malassezia furfur CBS1878 and Malassezia pachydermatis CBS1879.</title>
        <authorList>
            <person name="Triana S."/>
            <person name="Ohm R."/>
            <person name="Gonzalez A."/>
            <person name="DeCock H."/>
            <person name="Restrepo S."/>
            <person name="Celis A."/>
        </authorList>
    </citation>
    <scope>NUCLEOTIDE SEQUENCE [LARGE SCALE GENOMIC DNA]</scope>
    <source>
        <strain evidence="2 3">CBS 1879</strain>
    </source>
</reference>
<comment type="caution">
    <text evidence="2">The sequence shown here is derived from an EMBL/GenBank/DDBJ whole genome shotgun (WGS) entry which is preliminary data.</text>
</comment>
<feature type="compositionally biased region" description="Low complexity" evidence="1">
    <location>
        <begin position="24"/>
        <end position="59"/>
    </location>
</feature>
<dbReference type="GeneID" id="28728057"/>
<evidence type="ECO:0000256" key="1">
    <source>
        <dbReference type="SAM" id="MobiDB-lite"/>
    </source>
</evidence>
<feature type="compositionally biased region" description="Polar residues" evidence="1">
    <location>
        <begin position="167"/>
        <end position="183"/>
    </location>
</feature>
<dbReference type="EMBL" id="LGAV01000007">
    <property type="protein sequence ID" value="KOS13061.1"/>
    <property type="molecule type" value="Genomic_DNA"/>
</dbReference>
<dbReference type="Proteomes" id="UP000037751">
    <property type="component" value="Unassembled WGS sequence"/>
</dbReference>
<evidence type="ECO:0000313" key="3">
    <source>
        <dbReference type="Proteomes" id="UP000037751"/>
    </source>
</evidence>
<dbReference type="GO" id="GO:0005778">
    <property type="term" value="C:peroxisomal membrane"/>
    <property type="evidence" value="ECO:0007669"/>
    <property type="project" value="TreeGrafter"/>
</dbReference>
<dbReference type="OrthoDB" id="21292at2759"/>
<dbReference type="Pfam" id="PF04614">
    <property type="entry name" value="Pex19"/>
    <property type="match status" value="1"/>
</dbReference>
<protein>
    <submittedName>
        <fullName evidence="2">Peroxisome related protein</fullName>
    </submittedName>
</protein>
<dbReference type="InterPro" id="IPR006708">
    <property type="entry name" value="Pex19"/>
</dbReference>
<organism evidence="2 3">
    <name type="scientific">Malassezia pachydermatis</name>
    <dbReference type="NCBI Taxonomy" id="77020"/>
    <lineage>
        <taxon>Eukaryota</taxon>
        <taxon>Fungi</taxon>
        <taxon>Dikarya</taxon>
        <taxon>Basidiomycota</taxon>
        <taxon>Ustilaginomycotina</taxon>
        <taxon>Malasseziomycetes</taxon>
        <taxon>Malasseziales</taxon>
        <taxon>Malasseziaceae</taxon>
        <taxon>Malassezia</taxon>
    </lineage>
</organism>